<proteinExistence type="predicted"/>
<dbReference type="InterPro" id="IPR043504">
    <property type="entry name" value="Peptidase_S1_PA_chymotrypsin"/>
</dbReference>
<dbReference type="GO" id="GO:0004252">
    <property type="term" value="F:serine-type endopeptidase activity"/>
    <property type="evidence" value="ECO:0007669"/>
    <property type="project" value="InterPro"/>
</dbReference>
<feature type="domain" description="Peptidase S1" evidence="2">
    <location>
        <begin position="1"/>
        <end position="143"/>
    </location>
</feature>
<dbReference type="PANTHER" id="PTHR24253:SF153">
    <property type="entry name" value="SERINE PROTEASE HEPSIN"/>
    <property type="match status" value="1"/>
</dbReference>
<dbReference type="PROSITE" id="PS50240">
    <property type="entry name" value="TRYPSIN_DOM"/>
    <property type="match status" value="1"/>
</dbReference>
<keyword evidence="3" id="KW-0645">Protease</keyword>
<dbReference type="InterPro" id="IPR001254">
    <property type="entry name" value="Trypsin_dom"/>
</dbReference>
<evidence type="ECO:0000256" key="1">
    <source>
        <dbReference type="ARBA" id="ARBA00023157"/>
    </source>
</evidence>
<dbReference type="OrthoDB" id="6374044at2759"/>
<dbReference type="SUPFAM" id="SSF50494">
    <property type="entry name" value="Trypsin-like serine proteases"/>
    <property type="match status" value="1"/>
</dbReference>
<keyword evidence="3" id="KW-0378">Hydrolase</keyword>
<gene>
    <name evidence="3" type="ORF">Anas_05164</name>
</gene>
<dbReference type="InterPro" id="IPR009003">
    <property type="entry name" value="Peptidase_S1_PA"/>
</dbReference>
<dbReference type="PANTHER" id="PTHR24253">
    <property type="entry name" value="TRANSMEMBRANE PROTEASE SERINE"/>
    <property type="match status" value="1"/>
</dbReference>
<dbReference type="Proteomes" id="UP000326759">
    <property type="component" value="Unassembled WGS sequence"/>
</dbReference>
<evidence type="ECO:0000313" key="3">
    <source>
        <dbReference type="EMBL" id="KAB7500292.1"/>
    </source>
</evidence>
<name>A0A5N5T1V8_9CRUS</name>
<protein>
    <submittedName>
        <fullName evidence="3">Serine protease 29</fullName>
    </submittedName>
</protein>
<organism evidence="3 4">
    <name type="scientific">Armadillidium nasatum</name>
    <dbReference type="NCBI Taxonomy" id="96803"/>
    <lineage>
        <taxon>Eukaryota</taxon>
        <taxon>Metazoa</taxon>
        <taxon>Ecdysozoa</taxon>
        <taxon>Arthropoda</taxon>
        <taxon>Crustacea</taxon>
        <taxon>Multicrustacea</taxon>
        <taxon>Malacostraca</taxon>
        <taxon>Eumalacostraca</taxon>
        <taxon>Peracarida</taxon>
        <taxon>Isopoda</taxon>
        <taxon>Oniscidea</taxon>
        <taxon>Crinocheta</taxon>
        <taxon>Armadillidiidae</taxon>
        <taxon>Armadillidium</taxon>
    </lineage>
</organism>
<comment type="caution">
    <text evidence="3">The sequence shown here is derived from an EMBL/GenBank/DDBJ whole genome shotgun (WGS) entry which is preliminary data.</text>
</comment>
<evidence type="ECO:0000313" key="4">
    <source>
        <dbReference type="Proteomes" id="UP000326759"/>
    </source>
</evidence>
<keyword evidence="1" id="KW-1015">Disulfide bond</keyword>
<dbReference type="GO" id="GO:0006508">
    <property type="term" value="P:proteolysis"/>
    <property type="evidence" value="ECO:0007669"/>
    <property type="project" value="UniProtKB-KW"/>
</dbReference>
<keyword evidence="4" id="KW-1185">Reference proteome</keyword>
<dbReference type="EMBL" id="SEYY01014474">
    <property type="protein sequence ID" value="KAB7500292.1"/>
    <property type="molecule type" value="Genomic_DNA"/>
</dbReference>
<dbReference type="Gene3D" id="2.40.10.10">
    <property type="entry name" value="Trypsin-like serine proteases"/>
    <property type="match status" value="2"/>
</dbReference>
<evidence type="ECO:0000259" key="2">
    <source>
        <dbReference type="PROSITE" id="PS50240"/>
    </source>
</evidence>
<dbReference type="AlphaFoldDB" id="A0A5N5T1V8"/>
<sequence length="147" mass="16241">GPKTPRLQEVNLTVFETSVCHEAYSEIPENRRRYPQGITEDRILCVGWKEDGKDACGGDSGAPIVYLKDDSDKSNLKRISITSGKMCGPDKTGTGFGLDAQKRRFVLAGIVSGGFGCGLKEFPGLYTPINKPNYMQWIKEVAFKDYV</sequence>
<accession>A0A5N5T1V8</accession>
<dbReference type="Pfam" id="PF00089">
    <property type="entry name" value="Trypsin"/>
    <property type="match status" value="1"/>
</dbReference>
<feature type="non-terminal residue" evidence="3">
    <location>
        <position position="1"/>
    </location>
</feature>
<reference evidence="3 4" key="1">
    <citation type="journal article" date="2019" name="PLoS Biol.">
        <title>Sex chromosomes control vertical transmission of feminizing Wolbachia symbionts in an isopod.</title>
        <authorList>
            <person name="Becking T."/>
            <person name="Chebbi M.A."/>
            <person name="Giraud I."/>
            <person name="Moumen B."/>
            <person name="Laverre T."/>
            <person name="Caubet Y."/>
            <person name="Peccoud J."/>
            <person name="Gilbert C."/>
            <person name="Cordaux R."/>
        </authorList>
    </citation>
    <scope>NUCLEOTIDE SEQUENCE [LARGE SCALE GENOMIC DNA]</scope>
    <source>
        <strain evidence="3">ANa2</strain>
        <tissue evidence="3">Whole body excluding digestive tract and cuticle</tissue>
    </source>
</reference>